<dbReference type="Proteomes" id="UP000029409">
    <property type="component" value="Chromosome"/>
</dbReference>
<feature type="compositionally biased region" description="Low complexity" evidence="1">
    <location>
        <begin position="87"/>
        <end position="128"/>
    </location>
</feature>
<proteinExistence type="predicted"/>
<dbReference type="OrthoDB" id="2626226at2"/>
<dbReference type="InterPro" id="IPR003770">
    <property type="entry name" value="MLTG-like"/>
</dbReference>
<evidence type="ECO:0000313" key="3">
    <source>
        <dbReference type="Proteomes" id="UP000029409"/>
    </source>
</evidence>
<dbReference type="RefSeq" id="WP_042207111.1">
    <property type="nucleotide sequence ID" value="NZ_CP009288.1"/>
</dbReference>
<evidence type="ECO:0000313" key="2">
    <source>
        <dbReference type="EMBL" id="AIQ13321.1"/>
    </source>
</evidence>
<evidence type="ECO:0008006" key="4">
    <source>
        <dbReference type="Google" id="ProtNLM"/>
    </source>
</evidence>
<feature type="region of interest" description="Disordered" evidence="1">
    <location>
        <begin position="67"/>
        <end position="130"/>
    </location>
</feature>
<protein>
    <recommendedName>
        <fullName evidence="4">Aminodeoxychorismate lyase</fullName>
    </recommendedName>
</protein>
<dbReference type="Pfam" id="PF02618">
    <property type="entry name" value="YceG"/>
    <property type="match status" value="1"/>
</dbReference>
<dbReference type="EMBL" id="CP009288">
    <property type="protein sequence ID" value="AIQ13321.1"/>
    <property type="molecule type" value="Genomic_DNA"/>
</dbReference>
<gene>
    <name evidence="2" type="ORF">PDUR_16425</name>
</gene>
<feature type="compositionally biased region" description="Basic and acidic residues" evidence="1">
    <location>
        <begin position="67"/>
        <end position="79"/>
    </location>
</feature>
<reference evidence="2 3" key="1">
    <citation type="submission" date="2014-08" db="EMBL/GenBank/DDBJ databases">
        <title>Comparative genomics of the Paenibacillus odorifer group.</title>
        <authorList>
            <person name="den Bakker H.C."/>
            <person name="Tsai Y.-C."/>
            <person name="Martin N."/>
            <person name="Korlach J."/>
            <person name="Wiedmann M."/>
        </authorList>
    </citation>
    <scope>NUCLEOTIDE SEQUENCE [LARGE SCALE GENOMIC DNA]</scope>
    <source>
        <strain evidence="2 3">DSM 1735</strain>
    </source>
</reference>
<dbReference type="STRING" id="44251.PDUR_16425"/>
<name>A0A089HMW8_PAEDU</name>
<evidence type="ECO:0000256" key="1">
    <source>
        <dbReference type="SAM" id="MobiDB-lite"/>
    </source>
</evidence>
<dbReference type="eggNOG" id="COG1559">
    <property type="taxonomic scope" value="Bacteria"/>
</dbReference>
<dbReference type="KEGG" id="pdu:PDUR_16425"/>
<sequence>MIRNRSFIIGLGSGLVAGALLLQLMISAGMATPTKAQLAKEASKLNMKVADAGSNLLTADEWRALEQQEEASKGQDAKGKVNSGGTSQPAAPKSPAAQSQPASPPSQAASPMAPASPAKPSAAASPSSDTYAKKPVVSSIVLRIPKGANLTKVSDLLAGAGVIHDKDAFLDAARSRKANTRIQYGQYSFEAGQSVESIIDELVMAKK</sequence>
<accession>A0A089HMW8</accession>
<dbReference type="AlphaFoldDB" id="A0A089HMW8"/>
<organism evidence="2 3">
    <name type="scientific">Paenibacillus durus</name>
    <name type="common">Paenibacillus azotofixans</name>
    <dbReference type="NCBI Taxonomy" id="44251"/>
    <lineage>
        <taxon>Bacteria</taxon>
        <taxon>Bacillati</taxon>
        <taxon>Bacillota</taxon>
        <taxon>Bacilli</taxon>
        <taxon>Bacillales</taxon>
        <taxon>Paenibacillaceae</taxon>
        <taxon>Paenibacillus</taxon>
    </lineage>
</organism>
<dbReference type="Gene3D" id="3.30.1490.480">
    <property type="entry name" value="Endolytic murein transglycosylase"/>
    <property type="match status" value="1"/>
</dbReference>
<keyword evidence="3" id="KW-1185">Reference proteome</keyword>